<feature type="non-terminal residue" evidence="2">
    <location>
        <position position="1"/>
    </location>
</feature>
<name>A0AAD8A4K4_DIPPU</name>
<reference evidence="2" key="1">
    <citation type="journal article" date="2023" name="IScience">
        <title>Live-bearing cockroach genome reveals convergent evolutionary mechanisms linked to viviparity in insects and beyond.</title>
        <authorList>
            <person name="Fouks B."/>
            <person name="Harrison M.C."/>
            <person name="Mikhailova A.A."/>
            <person name="Marchal E."/>
            <person name="English S."/>
            <person name="Carruthers M."/>
            <person name="Jennings E.C."/>
            <person name="Chiamaka E.L."/>
            <person name="Frigard R.A."/>
            <person name="Pippel M."/>
            <person name="Attardo G.M."/>
            <person name="Benoit J.B."/>
            <person name="Bornberg-Bauer E."/>
            <person name="Tobe S.S."/>
        </authorList>
    </citation>
    <scope>NUCLEOTIDE SEQUENCE</scope>
    <source>
        <strain evidence="2">Stay&amp;Tobe</strain>
    </source>
</reference>
<feature type="compositionally biased region" description="Polar residues" evidence="1">
    <location>
        <begin position="1"/>
        <end position="21"/>
    </location>
</feature>
<protein>
    <submittedName>
        <fullName evidence="2">Uncharacterized protein</fullName>
    </submittedName>
</protein>
<evidence type="ECO:0000256" key="1">
    <source>
        <dbReference type="SAM" id="MobiDB-lite"/>
    </source>
</evidence>
<gene>
    <name evidence="2" type="ORF">L9F63_015942</name>
</gene>
<dbReference type="Proteomes" id="UP001233999">
    <property type="component" value="Unassembled WGS sequence"/>
</dbReference>
<feature type="region of interest" description="Disordered" evidence="1">
    <location>
        <begin position="1"/>
        <end position="22"/>
    </location>
</feature>
<evidence type="ECO:0000313" key="2">
    <source>
        <dbReference type="EMBL" id="KAJ9592374.1"/>
    </source>
</evidence>
<dbReference type="AlphaFoldDB" id="A0AAD8A4K4"/>
<sequence length="117" mass="13498">SRIVQNVTNSNNSEQSITSGRQPDEICHREINLASYMLTHGIFGVLSVMLCYYEDNDENEPRDDDDESKFCLRRSRNEIVKESDIKRIALETASGLSQQQNDFICDNQVHKQNIRMS</sequence>
<feature type="non-terminal residue" evidence="2">
    <location>
        <position position="117"/>
    </location>
</feature>
<accession>A0AAD8A4K4</accession>
<comment type="caution">
    <text evidence="2">The sequence shown here is derived from an EMBL/GenBank/DDBJ whole genome shotgun (WGS) entry which is preliminary data.</text>
</comment>
<keyword evidence="3" id="KW-1185">Reference proteome</keyword>
<dbReference type="EMBL" id="JASPKZ010003837">
    <property type="protein sequence ID" value="KAJ9592374.1"/>
    <property type="molecule type" value="Genomic_DNA"/>
</dbReference>
<proteinExistence type="predicted"/>
<evidence type="ECO:0000313" key="3">
    <source>
        <dbReference type="Proteomes" id="UP001233999"/>
    </source>
</evidence>
<reference evidence="2" key="2">
    <citation type="submission" date="2023-05" db="EMBL/GenBank/DDBJ databases">
        <authorList>
            <person name="Fouks B."/>
        </authorList>
    </citation>
    <scope>NUCLEOTIDE SEQUENCE</scope>
    <source>
        <strain evidence="2">Stay&amp;Tobe</strain>
        <tissue evidence="2">Testes</tissue>
    </source>
</reference>
<organism evidence="2 3">
    <name type="scientific">Diploptera punctata</name>
    <name type="common">Pacific beetle cockroach</name>
    <dbReference type="NCBI Taxonomy" id="6984"/>
    <lineage>
        <taxon>Eukaryota</taxon>
        <taxon>Metazoa</taxon>
        <taxon>Ecdysozoa</taxon>
        <taxon>Arthropoda</taxon>
        <taxon>Hexapoda</taxon>
        <taxon>Insecta</taxon>
        <taxon>Pterygota</taxon>
        <taxon>Neoptera</taxon>
        <taxon>Polyneoptera</taxon>
        <taxon>Dictyoptera</taxon>
        <taxon>Blattodea</taxon>
        <taxon>Blaberoidea</taxon>
        <taxon>Blaberidae</taxon>
        <taxon>Diplopterinae</taxon>
        <taxon>Diploptera</taxon>
    </lineage>
</organism>